<evidence type="ECO:0000313" key="3">
    <source>
        <dbReference type="Proteomes" id="UP000051054"/>
    </source>
</evidence>
<dbReference type="OrthoDB" id="1706970at2"/>
<dbReference type="PANTHER" id="PTHR40044">
    <property type="entry name" value="INTEGRAL MEMBRANE PROTEIN-RELATED"/>
    <property type="match status" value="1"/>
</dbReference>
<dbReference type="Pfam" id="PF06177">
    <property type="entry name" value="QueT"/>
    <property type="match status" value="1"/>
</dbReference>
<keyword evidence="1" id="KW-0812">Transmembrane</keyword>
<evidence type="ECO:0000256" key="1">
    <source>
        <dbReference type="SAM" id="Phobius"/>
    </source>
</evidence>
<name>A0A0R1WU24_9LACO</name>
<organism evidence="2 3">
    <name type="scientific">Ligilactobacillus hayakitensis DSM 18933 = JCM 14209</name>
    <dbReference type="NCBI Taxonomy" id="1423755"/>
    <lineage>
        <taxon>Bacteria</taxon>
        <taxon>Bacillati</taxon>
        <taxon>Bacillota</taxon>
        <taxon>Bacilli</taxon>
        <taxon>Lactobacillales</taxon>
        <taxon>Lactobacillaceae</taxon>
        <taxon>Ligilactobacillus</taxon>
    </lineage>
</organism>
<comment type="caution">
    <text evidence="2">The sequence shown here is derived from an EMBL/GenBank/DDBJ whole genome shotgun (WGS) entry which is preliminary data.</text>
</comment>
<dbReference type="EMBL" id="AZGD01000037">
    <property type="protein sequence ID" value="KRM19636.1"/>
    <property type="molecule type" value="Genomic_DNA"/>
</dbReference>
<dbReference type="RefSeq" id="WP_025021775.1">
    <property type="nucleotide sequence ID" value="NZ_AZGD01000037.1"/>
</dbReference>
<feature type="transmembrane region" description="Helical" evidence="1">
    <location>
        <begin position="133"/>
        <end position="157"/>
    </location>
</feature>
<protein>
    <submittedName>
        <fullName evidence="2">Membrane protein</fullName>
    </submittedName>
</protein>
<feature type="transmembrane region" description="Helical" evidence="1">
    <location>
        <begin position="108"/>
        <end position="127"/>
    </location>
</feature>
<accession>A0A0R1WU24</accession>
<gene>
    <name evidence="2" type="ORF">FC40_GL001487</name>
</gene>
<keyword evidence="1" id="KW-1133">Transmembrane helix</keyword>
<reference evidence="2 3" key="1">
    <citation type="journal article" date="2015" name="Genome Announc.">
        <title>Expanding the biotechnology potential of lactobacilli through comparative genomics of 213 strains and associated genera.</title>
        <authorList>
            <person name="Sun Z."/>
            <person name="Harris H.M."/>
            <person name="McCann A."/>
            <person name="Guo C."/>
            <person name="Argimon S."/>
            <person name="Zhang W."/>
            <person name="Yang X."/>
            <person name="Jeffery I.B."/>
            <person name="Cooney J.C."/>
            <person name="Kagawa T.F."/>
            <person name="Liu W."/>
            <person name="Song Y."/>
            <person name="Salvetti E."/>
            <person name="Wrobel A."/>
            <person name="Rasinkangas P."/>
            <person name="Parkhill J."/>
            <person name="Rea M.C."/>
            <person name="O'Sullivan O."/>
            <person name="Ritari J."/>
            <person name="Douillard F.P."/>
            <person name="Paul Ross R."/>
            <person name="Yang R."/>
            <person name="Briner A.E."/>
            <person name="Felis G.E."/>
            <person name="de Vos W.M."/>
            <person name="Barrangou R."/>
            <person name="Klaenhammer T.R."/>
            <person name="Caufield P.W."/>
            <person name="Cui Y."/>
            <person name="Zhang H."/>
            <person name="O'Toole P.W."/>
        </authorList>
    </citation>
    <scope>NUCLEOTIDE SEQUENCE [LARGE SCALE GENOMIC DNA]</scope>
    <source>
        <strain evidence="2 3">DSM 18933</strain>
    </source>
</reference>
<dbReference type="eggNOG" id="COG4708">
    <property type="taxonomic scope" value="Bacteria"/>
</dbReference>
<proteinExistence type="predicted"/>
<sequence>MKNTIGDNKLVGLVKVGLVAALYVVITLTVAPFAYGPVQFRLSELFNNLSVFNKRYIWAVTIGCAIANLNSPLGMPDVIFGTLGTLLMTSISYWLSRYIKKTSVKLGVCVAVCTLMSWTVALELMLISKLPFWASYLSVGAGELVSMVIGAIIVYLVSKRIDLTK</sequence>
<dbReference type="STRING" id="1423755.FC40_GL001487"/>
<dbReference type="PATRIC" id="fig|1423755.3.peg.1577"/>
<dbReference type="Gene3D" id="1.10.1760.20">
    <property type="match status" value="1"/>
</dbReference>
<evidence type="ECO:0000313" key="2">
    <source>
        <dbReference type="EMBL" id="KRM19636.1"/>
    </source>
</evidence>
<dbReference type="PIRSF" id="PIRSF031501">
    <property type="entry name" value="QueT"/>
    <property type="match status" value="1"/>
</dbReference>
<keyword evidence="1" id="KW-0472">Membrane</keyword>
<dbReference type="AlphaFoldDB" id="A0A0R1WU24"/>
<dbReference type="Proteomes" id="UP000051054">
    <property type="component" value="Unassembled WGS sequence"/>
</dbReference>
<keyword evidence="3" id="KW-1185">Reference proteome</keyword>
<dbReference type="InterPro" id="IPR010387">
    <property type="entry name" value="QueT"/>
</dbReference>
<feature type="transmembrane region" description="Helical" evidence="1">
    <location>
        <begin position="12"/>
        <end position="35"/>
    </location>
</feature>
<dbReference type="PANTHER" id="PTHR40044:SF1">
    <property type="entry name" value="INTEGRAL MEMBRANE PROTEIN"/>
    <property type="match status" value="1"/>
</dbReference>
<feature type="transmembrane region" description="Helical" evidence="1">
    <location>
        <begin position="79"/>
        <end position="96"/>
    </location>
</feature>